<dbReference type="InterPro" id="IPR035906">
    <property type="entry name" value="MetI-like_sf"/>
</dbReference>
<evidence type="ECO:0000256" key="3">
    <source>
        <dbReference type="ARBA" id="ARBA00022475"/>
    </source>
</evidence>
<dbReference type="PROSITE" id="PS50928">
    <property type="entry name" value="ABC_TM1"/>
    <property type="match status" value="1"/>
</dbReference>
<evidence type="ECO:0000256" key="1">
    <source>
        <dbReference type="ARBA" id="ARBA00004651"/>
    </source>
</evidence>
<reference evidence="10 11" key="1">
    <citation type="submission" date="2020-04" db="EMBL/GenBank/DDBJ databases">
        <title>Sequencing and Assembly of C. fimi.</title>
        <authorList>
            <person name="Ramsey A.R."/>
        </authorList>
    </citation>
    <scope>NUCLEOTIDE SEQUENCE [LARGE SCALE GENOMIC DNA]</scope>
    <source>
        <strain evidence="10 11">SB</strain>
    </source>
</reference>
<keyword evidence="11" id="KW-1185">Reference proteome</keyword>
<dbReference type="CDD" id="cd06261">
    <property type="entry name" value="TM_PBP2"/>
    <property type="match status" value="1"/>
</dbReference>
<keyword evidence="5 7" id="KW-1133">Transmembrane helix</keyword>
<keyword evidence="6 7" id="KW-0472">Membrane</keyword>
<dbReference type="GO" id="GO:0005886">
    <property type="term" value="C:plasma membrane"/>
    <property type="evidence" value="ECO:0007669"/>
    <property type="project" value="UniProtKB-SubCell"/>
</dbReference>
<evidence type="ECO:0000256" key="5">
    <source>
        <dbReference type="ARBA" id="ARBA00022989"/>
    </source>
</evidence>
<dbReference type="SUPFAM" id="SSF161098">
    <property type="entry name" value="MetI-like"/>
    <property type="match status" value="1"/>
</dbReference>
<protein>
    <submittedName>
        <fullName evidence="10">Sugar ABC transporter permease</fullName>
    </submittedName>
</protein>
<feature type="transmembrane region" description="Helical" evidence="7">
    <location>
        <begin position="283"/>
        <end position="303"/>
    </location>
</feature>
<dbReference type="GO" id="GO:0055085">
    <property type="term" value="P:transmembrane transport"/>
    <property type="evidence" value="ECO:0007669"/>
    <property type="project" value="InterPro"/>
</dbReference>
<feature type="transmembrane region" description="Helical" evidence="7">
    <location>
        <begin position="130"/>
        <end position="151"/>
    </location>
</feature>
<feature type="region of interest" description="Disordered" evidence="8">
    <location>
        <begin position="1"/>
        <end position="23"/>
    </location>
</feature>
<evidence type="ECO:0000259" key="9">
    <source>
        <dbReference type="PROSITE" id="PS50928"/>
    </source>
</evidence>
<feature type="transmembrane region" description="Helical" evidence="7">
    <location>
        <begin position="221"/>
        <end position="244"/>
    </location>
</feature>
<evidence type="ECO:0000256" key="7">
    <source>
        <dbReference type="RuleBase" id="RU363032"/>
    </source>
</evidence>
<feature type="transmembrane region" description="Helical" evidence="7">
    <location>
        <begin position="92"/>
        <end position="118"/>
    </location>
</feature>
<evidence type="ECO:0000256" key="6">
    <source>
        <dbReference type="ARBA" id="ARBA00023136"/>
    </source>
</evidence>
<evidence type="ECO:0000256" key="2">
    <source>
        <dbReference type="ARBA" id="ARBA00022448"/>
    </source>
</evidence>
<evidence type="ECO:0000256" key="8">
    <source>
        <dbReference type="SAM" id="MobiDB-lite"/>
    </source>
</evidence>
<organism evidence="10 11">
    <name type="scientific">Cellulomonas fimi</name>
    <dbReference type="NCBI Taxonomy" id="1708"/>
    <lineage>
        <taxon>Bacteria</taxon>
        <taxon>Bacillati</taxon>
        <taxon>Actinomycetota</taxon>
        <taxon>Actinomycetes</taxon>
        <taxon>Micrococcales</taxon>
        <taxon>Cellulomonadaceae</taxon>
        <taxon>Cellulomonas</taxon>
    </lineage>
</organism>
<dbReference type="RefSeq" id="WP_169325830.1">
    <property type="nucleotide sequence ID" value="NZ_JABCJJ010000036.1"/>
</dbReference>
<comment type="similarity">
    <text evidence="7">Belongs to the binding-protein-dependent transport system permease family.</text>
</comment>
<dbReference type="InterPro" id="IPR051393">
    <property type="entry name" value="ABC_transporter_permease"/>
</dbReference>
<sequence length="315" mass="34297">MATTAARGPADRATGRAAGSAAKGGRLKENQTARTFYWMVLPAVVLFLVFHTIPVLQGVFYSLTDSPGYGDWSFVGLSNYTALFGDPRVMSAYWFTFRFAIIATVLVNALALTIAVWLNGRIKWKNTLRGVYFIPNVLSVLVIGYVFQYLFAGAVPALATALGIDRLSTSILADPQLAWVGIVILAVWQATAFNIIIYIAGLQTVPQELYEAGSLDGASAWRQFTSITFPMIAGFFTINMVLALKNFLQVFDHVLALTNGGPGTSTESVSVLIFKGGFQGGEYGYQLANATIFMIVIIAFAAFQLRVLQRREVSL</sequence>
<dbReference type="EMBL" id="JABCJJ010000036">
    <property type="protein sequence ID" value="NMR21458.1"/>
    <property type="molecule type" value="Genomic_DNA"/>
</dbReference>
<evidence type="ECO:0000256" key="4">
    <source>
        <dbReference type="ARBA" id="ARBA00022692"/>
    </source>
</evidence>
<dbReference type="Gene3D" id="1.10.3720.10">
    <property type="entry name" value="MetI-like"/>
    <property type="match status" value="1"/>
</dbReference>
<proteinExistence type="inferred from homology"/>
<dbReference type="PANTHER" id="PTHR30193:SF41">
    <property type="entry name" value="DIACETYLCHITOBIOSE UPTAKE SYSTEM PERMEASE PROTEIN NGCF"/>
    <property type="match status" value="1"/>
</dbReference>
<evidence type="ECO:0000313" key="11">
    <source>
        <dbReference type="Proteomes" id="UP000562124"/>
    </source>
</evidence>
<dbReference type="Pfam" id="PF00528">
    <property type="entry name" value="BPD_transp_1"/>
    <property type="match status" value="1"/>
</dbReference>
<dbReference type="PANTHER" id="PTHR30193">
    <property type="entry name" value="ABC TRANSPORTER PERMEASE PROTEIN"/>
    <property type="match status" value="1"/>
</dbReference>
<comment type="subcellular location">
    <subcellularLocation>
        <location evidence="1 7">Cell membrane</location>
        <topology evidence="1 7">Multi-pass membrane protein</topology>
    </subcellularLocation>
</comment>
<gene>
    <name evidence="10" type="ORF">HIR71_14750</name>
</gene>
<accession>A0A7Y0M097</accession>
<dbReference type="Proteomes" id="UP000562124">
    <property type="component" value="Unassembled WGS sequence"/>
</dbReference>
<keyword evidence="2 7" id="KW-0813">Transport</keyword>
<name>A0A7Y0M097_CELFI</name>
<keyword evidence="4 7" id="KW-0812">Transmembrane</keyword>
<feature type="transmembrane region" description="Helical" evidence="7">
    <location>
        <begin position="36"/>
        <end position="63"/>
    </location>
</feature>
<dbReference type="AlphaFoldDB" id="A0A7Y0M097"/>
<dbReference type="InterPro" id="IPR000515">
    <property type="entry name" value="MetI-like"/>
</dbReference>
<feature type="transmembrane region" description="Helical" evidence="7">
    <location>
        <begin position="177"/>
        <end position="200"/>
    </location>
</feature>
<comment type="caution">
    <text evidence="10">The sequence shown here is derived from an EMBL/GenBank/DDBJ whole genome shotgun (WGS) entry which is preliminary data.</text>
</comment>
<feature type="domain" description="ABC transmembrane type-1" evidence="9">
    <location>
        <begin position="93"/>
        <end position="304"/>
    </location>
</feature>
<keyword evidence="3" id="KW-1003">Cell membrane</keyword>
<evidence type="ECO:0000313" key="10">
    <source>
        <dbReference type="EMBL" id="NMR21458.1"/>
    </source>
</evidence>